<evidence type="ECO:0000313" key="2">
    <source>
        <dbReference type="Proteomes" id="UP000054032"/>
    </source>
</evidence>
<evidence type="ECO:0000313" key="1">
    <source>
        <dbReference type="EMBL" id="EUC49706.1"/>
    </source>
</evidence>
<dbReference type="KEGG" id="bor:COCMIDRAFT_83808"/>
<feature type="non-terminal residue" evidence="1">
    <location>
        <position position="1"/>
    </location>
</feature>
<reference evidence="1 2" key="1">
    <citation type="journal article" date="2013" name="PLoS Genet.">
        <title>Comparative genome structure, secondary metabolite, and effector coding capacity across Cochliobolus pathogens.</title>
        <authorList>
            <person name="Condon B.J."/>
            <person name="Leng Y."/>
            <person name="Wu D."/>
            <person name="Bushley K.E."/>
            <person name="Ohm R.A."/>
            <person name="Otillar R."/>
            <person name="Martin J."/>
            <person name="Schackwitz W."/>
            <person name="Grimwood J."/>
            <person name="MohdZainudin N."/>
            <person name="Xue C."/>
            <person name="Wang R."/>
            <person name="Manning V.A."/>
            <person name="Dhillon B."/>
            <person name="Tu Z.J."/>
            <person name="Steffenson B.J."/>
            <person name="Salamov A."/>
            <person name="Sun H."/>
            <person name="Lowry S."/>
            <person name="LaButti K."/>
            <person name="Han J."/>
            <person name="Copeland A."/>
            <person name="Lindquist E."/>
            <person name="Barry K."/>
            <person name="Schmutz J."/>
            <person name="Baker S.E."/>
            <person name="Ciuffetti L.M."/>
            <person name="Grigoriev I.V."/>
            <person name="Zhong S."/>
            <person name="Turgeon B.G."/>
        </authorList>
    </citation>
    <scope>NUCLEOTIDE SEQUENCE [LARGE SCALE GENOMIC DNA]</scope>
    <source>
        <strain evidence="1 2">ATCC 44560</strain>
    </source>
</reference>
<dbReference type="EMBL" id="KI963929">
    <property type="protein sequence ID" value="EUC49706.1"/>
    <property type="molecule type" value="Genomic_DNA"/>
</dbReference>
<protein>
    <submittedName>
        <fullName evidence="1">Uncharacterized protein</fullName>
    </submittedName>
</protein>
<dbReference type="RefSeq" id="XP_007683799.1">
    <property type="nucleotide sequence ID" value="XM_007685609.1"/>
</dbReference>
<dbReference type="GeneID" id="19126336"/>
<proteinExistence type="predicted"/>
<sequence length="105" mass="11257">PPPPVLCTSRRCAFVSFLIQKQGVTSADLTSPSRPCIGPGVAMTDWAVLPCLLARLLARHAPPKLPPSPITVPECPTRSYSHSHMSLTTTPWSRPAPIVALLSHV</sequence>
<accession>W7A0X9</accession>
<organism evidence="1 2">
    <name type="scientific">Bipolaris oryzae ATCC 44560</name>
    <dbReference type="NCBI Taxonomy" id="930090"/>
    <lineage>
        <taxon>Eukaryota</taxon>
        <taxon>Fungi</taxon>
        <taxon>Dikarya</taxon>
        <taxon>Ascomycota</taxon>
        <taxon>Pezizomycotina</taxon>
        <taxon>Dothideomycetes</taxon>
        <taxon>Pleosporomycetidae</taxon>
        <taxon>Pleosporales</taxon>
        <taxon>Pleosporineae</taxon>
        <taxon>Pleosporaceae</taxon>
        <taxon>Bipolaris</taxon>
    </lineage>
</organism>
<keyword evidence="2" id="KW-1185">Reference proteome</keyword>
<dbReference type="AlphaFoldDB" id="W7A0X9"/>
<dbReference type="Proteomes" id="UP000054032">
    <property type="component" value="Unassembled WGS sequence"/>
</dbReference>
<dbReference type="HOGENOM" id="CLU_2242845_0_0_1"/>
<name>W7A0X9_COCMI</name>
<gene>
    <name evidence="1" type="ORF">COCMIDRAFT_83808</name>
</gene>